<dbReference type="OrthoDB" id="10679551at2759"/>
<reference evidence="1 2" key="1">
    <citation type="journal article" date="2012" name="Genome Biol.">
        <title>Genome and low-iron response of an oceanic diatom adapted to chronic iron limitation.</title>
        <authorList>
            <person name="Lommer M."/>
            <person name="Specht M."/>
            <person name="Roy A.S."/>
            <person name="Kraemer L."/>
            <person name="Andreson R."/>
            <person name="Gutowska M.A."/>
            <person name="Wolf J."/>
            <person name="Bergner S.V."/>
            <person name="Schilhabel M.B."/>
            <person name="Klostermeier U.C."/>
            <person name="Beiko R.G."/>
            <person name="Rosenstiel P."/>
            <person name="Hippler M."/>
            <person name="Laroche J."/>
        </authorList>
    </citation>
    <scope>NUCLEOTIDE SEQUENCE [LARGE SCALE GENOMIC DNA]</scope>
    <source>
        <strain evidence="1 2">CCMP1005</strain>
    </source>
</reference>
<dbReference type="AlphaFoldDB" id="K0RPP4"/>
<proteinExistence type="predicted"/>
<comment type="caution">
    <text evidence="1">The sequence shown here is derived from an EMBL/GenBank/DDBJ whole genome shotgun (WGS) entry which is preliminary data.</text>
</comment>
<dbReference type="Proteomes" id="UP000266841">
    <property type="component" value="Unassembled WGS sequence"/>
</dbReference>
<gene>
    <name evidence="1" type="ORF">THAOC_26109</name>
</gene>
<name>K0RPP4_THAOC</name>
<dbReference type="EMBL" id="AGNL01036072">
    <property type="protein sequence ID" value="EJK54279.1"/>
    <property type="molecule type" value="Genomic_DNA"/>
</dbReference>
<organism evidence="1 2">
    <name type="scientific">Thalassiosira oceanica</name>
    <name type="common">Marine diatom</name>
    <dbReference type="NCBI Taxonomy" id="159749"/>
    <lineage>
        <taxon>Eukaryota</taxon>
        <taxon>Sar</taxon>
        <taxon>Stramenopiles</taxon>
        <taxon>Ochrophyta</taxon>
        <taxon>Bacillariophyta</taxon>
        <taxon>Coscinodiscophyceae</taxon>
        <taxon>Thalassiosirophycidae</taxon>
        <taxon>Thalassiosirales</taxon>
        <taxon>Thalassiosiraceae</taxon>
        <taxon>Thalassiosira</taxon>
    </lineage>
</organism>
<accession>K0RPP4</accession>
<keyword evidence="2" id="KW-1185">Reference proteome</keyword>
<protein>
    <submittedName>
        <fullName evidence="1">Uncharacterized protein</fullName>
    </submittedName>
</protein>
<evidence type="ECO:0000313" key="1">
    <source>
        <dbReference type="EMBL" id="EJK54279.1"/>
    </source>
</evidence>
<evidence type="ECO:0000313" key="2">
    <source>
        <dbReference type="Proteomes" id="UP000266841"/>
    </source>
</evidence>
<sequence>MSPLIFEFRHIRLRSGPKGEWGDDGMMLRGRARGMAHKLNFSALIKEIKRRNLDLVLPQFGAVIHVVYVAQLKRALDQQQQGLVAFREQHMRPRALRINTAAHSKRSKAFGAGGQEVYLLASASDMTNPSSWENVSSLIQAKQTRILYPAVHGWNFLEPKTKNEDYWVCTSSEDFVAQLVDGATRAPDFDNLVEAGSHYRLGLNALMGLFSPTAIQVGAKRKRGCIGDAEGAMSLTSFTQQCSEDDDAYAESLISSCLTERIAYTFKRSLSNGDGRNKAIVRASGQLNAMLESGGEISSLGGRLASSVMKNEYSNSPSTSPTERSATFKNILSGWVRANMWNPFPCDKVLQQLVHQVVDAGCITLSSKKRLDAGSTYILQKEAAEEKINNYWRPAIEIAFDMKRPASLLLEDAEAIFDGNGVLRKLDVHDAAFLELLSEDSQYKHPIKQWKKKRACPARNTSRESDASYAHQPLDLSPYSAFAKAGGTSMFADEIVSTSGSQMKV</sequence>